<dbReference type="Proteomes" id="UP000197781">
    <property type="component" value="Chromosome"/>
</dbReference>
<accession>A0A220MFP8</accession>
<dbReference type="NCBIfam" id="TIGR01194">
    <property type="entry name" value="cyc_pep_trnsptr"/>
    <property type="match status" value="1"/>
</dbReference>
<keyword evidence="8" id="KW-0732">Signal</keyword>
<dbReference type="SUPFAM" id="SSF52540">
    <property type="entry name" value="P-loop containing nucleoside triphosphate hydrolases"/>
    <property type="match status" value="1"/>
</dbReference>
<reference evidence="11 12" key="1">
    <citation type="submission" date="2016-11" db="EMBL/GenBank/DDBJ databases">
        <authorList>
            <person name="Jaros S."/>
            <person name="Januszkiewicz K."/>
            <person name="Wedrychowicz H."/>
        </authorList>
    </citation>
    <scope>NUCLEOTIDE SEQUENCE [LARGE SCALE GENOMIC DNA]</scope>
    <source>
        <strain evidence="11 12">NF2</strain>
    </source>
</reference>
<name>A0A220MFP8_9BACL</name>
<dbReference type="Pfam" id="PF00144">
    <property type="entry name" value="Beta-lactamase"/>
    <property type="match status" value="1"/>
</dbReference>
<feature type="transmembrane region" description="Helical" evidence="7">
    <location>
        <begin position="504"/>
        <end position="525"/>
    </location>
</feature>
<dbReference type="AlphaFoldDB" id="A0A220MFP8"/>
<keyword evidence="4" id="KW-0067">ATP-binding</keyword>
<keyword evidence="6 7" id="KW-0472">Membrane</keyword>
<dbReference type="Gene3D" id="1.20.1560.10">
    <property type="entry name" value="ABC transporter type 1, transmembrane domain"/>
    <property type="match status" value="1"/>
</dbReference>
<dbReference type="RefSeq" id="WP_088907629.1">
    <property type="nucleotide sequence ID" value="NZ_CP018145.1"/>
</dbReference>
<gene>
    <name evidence="11" type="ORF">BP422_09930</name>
</gene>
<evidence type="ECO:0000313" key="11">
    <source>
        <dbReference type="EMBL" id="ASJ53833.1"/>
    </source>
</evidence>
<feature type="chain" id="PRO_5012600823" evidence="8">
    <location>
        <begin position="25"/>
        <end position="1028"/>
    </location>
</feature>
<dbReference type="SMART" id="SM00382">
    <property type="entry name" value="AAA"/>
    <property type="match status" value="1"/>
</dbReference>
<dbReference type="InterPro" id="IPR003593">
    <property type="entry name" value="AAA+_ATPase"/>
</dbReference>
<dbReference type="Gene3D" id="3.40.50.300">
    <property type="entry name" value="P-loop containing nucleotide triphosphate hydrolases"/>
    <property type="match status" value="1"/>
</dbReference>
<dbReference type="InterPro" id="IPR011527">
    <property type="entry name" value="ABC1_TM_dom"/>
</dbReference>
<feature type="transmembrane region" description="Helical" evidence="7">
    <location>
        <begin position="637"/>
        <end position="656"/>
    </location>
</feature>
<feature type="transmembrane region" description="Helical" evidence="7">
    <location>
        <begin position="613"/>
        <end position="631"/>
    </location>
</feature>
<dbReference type="EMBL" id="CP018145">
    <property type="protein sequence ID" value="ASJ53833.1"/>
    <property type="molecule type" value="Genomic_DNA"/>
</dbReference>
<dbReference type="InterPro" id="IPR036640">
    <property type="entry name" value="ABC1_TM_sf"/>
</dbReference>
<comment type="subcellular location">
    <subcellularLocation>
        <location evidence="1">Cell membrane</location>
        <topology evidence="1">Multi-pass membrane protein</topology>
    </subcellularLocation>
</comment>
<dbReference type="InterPro" id="IPR005898">
    <property type="entry name" value="Cyc_pep_transpt_SyrD/YojI"/>
</dbReference>
<dbReference type="InterPro" id="IPR050491">
    <property type="entry name" value="AmpC-like"/>
</dbReference>
<organism evidence="11 12">
    <name type="scientific">Brevibacillus formosus</name>
    <dbReference type="NCBI Taxonomy" id="54913"/>
    <lineage>
        <taxon>Bacteria</taxon>
        <taxon>Bacillati</taxon>
        <taxon>Bacillota</taxon>
        <taxon>Bacilli</taxon>
        <taxon>Bacillales</taxon>
        <taxon>Paenibacillaceae</taxon>
        <taxon>Brevibacillus</taxon>
    </lineage>
</organism>
<dbReference type="PANTHER" id="PTHR46825">
    <property type="entry name" value="D-ALANYL-D-ALANINE-CARBOXYPEPTIDASE/ENDOPEPTIDASE AMPH"/>
    <property type="match status" value="1"/>
</dbReference>
<dbReference type="PROSITE" id="PS50893">
    <property type="entry name" value="ABC_TRANSPORTER_2"/>
    <property type="match status" value="1"/>
</dbReference>
<dbReference type="GO" id="GO:0016887">
    <property type="term" value="F:ATP hydrolysis activity"/>
    <property type="evidence" value="ECO:0007669"/>
    <property type="project" value="InterPro"/>
</dbReference>
<proteinExistence type="predicted"/>
<sequence length="1028" mass="115522">MRKGISAWLVLLLLTMIFPLQLQAETAVEGSLSKEEIASIESWIDQKMQDGKIPGASVVIVKGEQTVYNRGFGYTDLAAKSPVTTQTLFELGSTTKAFTGLAILSLEEQGLLNLKDPVQKYLPWFQVKDAEGNTPEITLEQLLHHTSGIPFHTIGEIPVGEESDALERTVRKVVGQTLDFSPGERFLYASLNYDVLGLVIEKVTGEPFEQYVKDNVLTPIGLNHSYLFRSEAERHEIAKGYKIGFLGAREYQAPVYRGNTPAGYIISNSDDMAIWLKSQLGSITNNNVSSGLINRSHQPDRSVFPNIDSSSYAAGWFVYQKGSGELSHGGSNPNYSSSVVIRPGEKLGVAVLTNINSAHTQAMGQGIMEILRQKKPPENVSDLYSSVDKVSVAILCIAIPLILLTAWFAIVALGEIARKKRMRSRGFGKNAYRFVLLLLCLGLSGYCFYQIPSVLFDGVSWDFVDVWAPSSFVIAIQSLFVGIVLFAFYYFITVVFPKSHDRTFFPIIVLSTVSGLGNALIIFIINEALNHTDRFQGGLLSFFVMGIVIYVLGQRLVRAKLITITNEMVFQKRTELIDKILKSPYQNIETIEKERIYSVLNNDTETISGVSNILIFGVTSLVTLLCCFIYLGMVNIYGLLISIFVIMVAAGLYFMAGRYANRVWEETRDIQNTFFKFINHMIGGFKELSIHKGKKGQFQEELQESCDTYRTKRIQGDLSFANVFVMGELLFTFVIGVVAFVFPVVFDDIANSSLRAYIFVFLYMTSPVHGVLDAIPNFIRVRISWNRLNELSRQLETGETTQSERVKEASPASEIIHLEAKDVEYHYKNQEGEQFTVGPVNLSFHSGQVTFITGGNGSGKSTLGKLLVGLYKPDQGEILMNGQQLEELSQNFAAIFSDFHLFEKMYGIDVKMKEQEIQEYLLKLGMDHKLQIQHGGFSTVNLSTGQRKRLALLISCMEDRPIYFFDEWAADQDPEFREYFYYNLIPEMKQKGKCVIAITHDDRYFHVADQLLKMEVGQVTHEQLKQHA</sequence>
<evidence type="ECO:0000259" key="9">
    <source>
        <dbReference type="PROSITE" id="PS50893"/>
    </source>
</evidence>
<feature type="domain" description="ABC transmembrane type-1" evidence="10">
    <location>
        <begin position="507"/>
        <end position="780"/>
    </location>
</feature>
<protein>
    <submittedName>
        <fullName evidence="11">Peptide ABC transporter</fullName>
    </submittedName>
</protein>
<dbReference type="SUPFAM" id="SSF90123">
    <property type="entry name" value="ABC transporter transmembrane region"/>
    <property type="match status" value="1"/>
</dbReference>
<dbReference type="GO" id="GO:1904680">
    <property type="term" value="F:peptide transmembrane transporter activity"/>
    <property type="evidence" value="ECO:0007669"/>
    <property type="project" value="InterPro"/>
</dbReference>
<feature type="transmembrane region" description="Helical" evidence="7">
    <location>
        <begin position="720"/>
        <end position="742"/>
    </location>
</feature>
<feature type="signal peptide" evidence="8">
    <location>
        <begin position="1"/>
        <end position="24"/>
    </location>
</feature>
<keyword evidence="2 7" id="KW-0812">Transmembrane</keyword>
<evidence type="ECO:0000256" key="1">
    <source>
        <dbReference type="ARBA" id="ARBA00004651"/>
    </source>
</evidence>
<evidence type="ECO:0000313" key="12">
    <source>
        <dbReference type="Proteomes" id="UP000197781"/>
    </source>
</evidence>
<dbReference type="InterPro" id="IPR027417">
    <property type="entry name" value="P-loop_NTPase"/>
</dbReference>
<dbReference type="GO" id="GO:0015833">
    <property type="term" value="P:peptide transport"/>
    <property type="evidence" value="ECO:0007669"/>
    <property type="project" value="InterPro"/>
</dbReference>
<evidence type="ECO:0000256" key="6">
    <source>
        <dbReference type="ARBA" id="ARBA00023136"/>
    </source>
</evidence>
<dbReference type="GO" id="GO:0005886">
    <property type="term" value="C:plasma membrane"/>
    <property type="evidence" value="ECO:0007669"/>
    <property type="project" value="UniProtKB-SubCell"/>
</dbReference>
<feature type="transmembrane region" description="Helical" evidence="7">
    <location>
        <begin position="754"/>
        <end position="772"/>
    </location>
</feature>
<evidence type="ECO:0000256" key="7">
    <source>
        <dbReference type="SAM" id="Phobius"/>
    </source>
</evidence>
<evidence type="ECO:0000256" key="3">
    <source>
        <dbReference type="ARBA" id="ARBA00022741"/>
    </source>
</evidence>
<feature type="transmembrane region" description="Helical" evidence="7">
    <location>
        <begin position="537"/>
        <end position="553"/>
    </location>
</feature>
<keyword evidence="5 7" id="KW-1133">Transmembrane helix</keyword>
<dbReference type="PROSITE" id="PS50929">
    <property type="entry name" value="ABC_TM1F"/>
    <property type="match status" value="1"/>
</dbReference>
<feature type="domain" description="ABC transporter" evidence="9">
    <location>
        <begin position="818"/>
        <end position="1028"/>
    </location>
</feature>
<evidence type="ECO:0000256" key="2">
    <source>
        <dbReference type="ARBA" id="ARBA00022692"/>
    </source>
</evidence>
<feature type="transmembrane region" description="Helical" evidence="7">
    <location>
        <begin position="434"/>
        <end position="452"/>
    </location>
</feature>
<feature type="transmembrane region" description="Helical" evidence="7">
    <location>
        <begin position="390"/>
        <end position="413"/>
    </location>
</feature>
<dbReference type="GO" id="GO:0005524">
    <property type="term" value="F:ATP binding"/>
    <property type="evidence" value="ECO:0007669"/>
    <property type="project" value="UniProtKB-KW"/>
</dbReference>
<dbReference type="InterPro" id="IPR001466">
    <property type="entry name" value="Beta-lactam-related"/>
</dbReference>
<dbReference type="InterPro" id="IPR012338">
    <property type="entry name" value="Beta-lactam/transpept-like"/>
</dbReference>
<evidence type="ECO:0000256" key="8">
    <source>
        <dbReference type="SAM" id="SignalP"/>
    </source>
</evidence>
<dbReference type="SUPFAM" id="SSF56601">
    <property type="entry name" value="beta-lactamase/transpeptidase-like"/>
    <property type="match status" value="1"/>
</dbReference>
<dbReference type="KEGG" id="bfm:BP422_09930"/>
<dbReference type="Gene3D" id="3.40.710.10">
    <property type="entry name" value="DD-peptidase/beta-lactamase superfamily"/>
    <property type="match status" value="1"/>
</dbReference>
<dbReference type="GO" id="GO:0140359">
    <property type="term" value="F:ABC-type transporter activity"/>
    <property type="evidence" value="ECO:0007669"/>
    <property type="project" value="InterPro"/>
</dbReference>
<feature type="transmembrane region" description="Helical" evidence="7">
    <location>
        <begin position="472"/>
        <end position="492"/>
    </location>
</feature>
<evidence type="ECO:0000256" key="5">
    <source>
        <dbReference type="ARBA" id="ARBA00022989"/>
    </source>
</evidence>
<dbReference type="PANTHER" id="PTHR46825:SF11">
    <property type="entry name" value="PENICILLIN-BINDING PROTEIN 4"/>
    <property type="match status" value="1"/>
</dbReference>
<evidence type="ECO:0000259" key="10">
    <source>
        <dbReference type="PROSITE" id="PS50929"/>
    </source>
</evidence>
<evidence type="ECO:0000256" key="4">
    <source>
        <dbReference type="ARBA" id="ARBA00022840"/>
    </source>
</evidence>
<dbReference type="InterPro" id="IPR003439">
    <property type="entry name" value="ABC_transporter-like_ATP-bd"/>
</dbReference>
<keyword evidence="3" id="KW-0547">Nucleotide-binding</keyword>
<dbReference type="Pfam" id="PF00005">
    <property type="entry name" value="ABC_tran"/>
    <property type="match status" value="1"/>
</dbReference>